<evidence type="ECO:0000256" key="1">
    <source>
        <dbReference type="ARBA" id="ARBA00008226"/>
    </source>
</evidence>
<sequence>MHKRIIDILRHGQPDESVLIQGWVRTKRDLKRFAFIEVNDGSALASLQVVLNADFPEYESVLKQANTGASVEVTGKLVASQGKGQRIELQAQSVKVYGEADPEVYPLQKKRHSFEFLRTIGHLRSRTNSLGAVFRVRNACATAVHQFFQERGFLWVHTPIITRNDCEGAGELFTVTGFDLKDVPRTETQDVDFSQDFFGGKAYLTVSGQLEAEVMAMAFSNVYTFGPTFRAENSNTSRHLAEFWMIEPEMAFCDLQGNMDLAEAFLKHIFKYVLETCPEDMEFFNQRIDNSVIATAENIIHNQFERITYTEAITLLEKSNAQFEYPVKWGLDLQSEHERYLAEQLFKKPVIVSDYPVEIKAFYMRLNDDEKTVAAMDILAPKIGEIVGGSQREERLDVLERRIKAQGMNPADLWWYLDLRRYGTVPHAGFGLGFERLVQFMTGMGNIRDVIPFPRSPLSAEF</sequence>
<comment type="subunit">
    <text evidence="7">Homodimer.</text>
</comment>
<dbReference type="OrthoDB" id="9762036at2"/>
<gene>
    <name evidence="7" type="primary">asnS</name>
    <name evidence="9" type="ORF">BWI75_04415</name>
</gene>
<feature type="domain" description="Aminoacyl-transfer RNA synthetases class-II family profile" evidence="8">
    <location>
        <begin position="134"/>
        <end position="452"/>
    </location>
</feature>
<dbReference type="InterPro" id="IPR012340">
    <property type="entry name" value="NA-bd_OB-fold"/>
</dbReference>
<dbReference type="SUPFAM" id="SSF50249">
    <property type="entry name" value="Nucleic acid-binding proteins"/>
    <property type="match status" value="1"/>
</dbReference>
<dbReference type="PANTHER" id="PTHR22594:SF34">
    <property type="entry name" value="ASPARAGINE--TRNA LIGASE, MITOCHONDRIAL-RELATED"/>
    <property type="match status" value="1"/>
</dbReference>
<comment type="caution">
    <text evidence="9">The sequence shown here is derived from an EMBL/GenBank/DDBJ whole genome shotgun (WGS) entry which is preliminary data.</text>
</comment>
<dbReference type="NCBIfam" id="TIGR00457">
    <property type="entry name" value="asnS"/>
    <property type="match status" value="1"/>
</dbReference>
<keyword evidence="3 7" id="KW-0547">Nucleotide-binding</keyword>
<dbReference type="PRINTS" id="PR01042">
    <property type="entry name" value="TRNASYNTHASP"/>
</dbReference>
<evidence type="ECO:0000256" key="3">
    <source>
        <dbReference type="ARBA" id="ARBA00022741"/>
    </source>
</evidence>
<organism evidence="9 10">
    <name type="scientific">Gloeocapsopsis dulcis AAB1 = 1H9</name>
    <dbReference type="NCBI Taxonomy" id="1433147"/>
    <lineage>
        <taxon>Bacteria</taxon>
        <taxon>Bacillati</taxon>
        <taxon>Cyanobacteriota</taxon>
        <taxon>Cyanophyceae</taxon>
        <taxon>Oscillatoriophycideae</taxon>
        <taxon>Chroococcales</taxon>
        <taxon>Chroococcaceae</taxon>
        <taxon>Gloeocapsopsis</taxon>
        <taxon>Gloeocapsopsis dulcis</taxon>
    </lineage>
</organism>
<dbReference type="InterPro" id="IPR004365">
    <property type="entry name" value="NA-bd_OB_tRNA"/>
</dbReference>
<dbReference type="AlphaFoldDB" id="A0A6N8FRL1"/>
<keyword evidence="4 7" id="KW-0067">ATP-binding</keyword>
<dbReference type="PROSITE" id="PS50862">
    <property type="entry name" value="AA_TRNA_LIGASE_II"/>
    <property type="match status" value="1"/>
</dbReference>
<name>A0A6N8FRL1_9CHRO</name>
<keyword evidence="6 7" id="KW-0030">Aminoacyl-tRNA synthetase</keyword>
<evidence type="ECO:0000313" key="10">
    <source>
        <dbReference type="Proteomes" id="UP000441797"/>
    </source>
</evidence>
<evidence type="ECO:0000256" key="4">
    <source>
        <dbReference type="ARBA" id="ARBA00022840"/>
    </source>
</evidence>
<keyword evidence="7" id="KW-0963">Cytoplasm</keyword>
<dbReference type="PANTHER" id="PTHR22594">
    <property type="entry name" value="ASPARTYL/LYSYL-TRNA SYNTHETASE"/>
    <property type="match status" value="1"/>
</dbReference>
<dbReference type="FunFam" id="3.30.930.10:FF:000016">
    <property type="entry name" value="Asparagine--tRNA ligase"/>
    <property type="match status" value="1"/>
</dbReference>
<dbReference type="SUPFAM" id="SSF55681">
    <property type="entry name" value="Class II aaRS and biotin synthetases"/>
    <property type="match status" value="1"/>
</dbReference>
<dbReference type="InterPro" id="IPR045864">
    <property type="entry name" value="aa-tRNA-synth_II/BPL/LPL"/>
</dbReference>
<keyword evidence="10" id="KW-1185">Reference proteome</keyword>
<dbReference type="HAMAP" id="MF_00534">
    <property type="entry name" value="Asn_tRNA_synth"/>
    <property type="match status" value="1"/>
</dbReference>
<dbReference type="Gene3D" id="3.30.930.10">
    <property type="entry name" value="Bira Bifunctional Protein, Domain 2"/>
    <property type="match status" value="1"/>
</dbReference>
<keyword evidence="2 7" id="KW-0436">Ligase</keyword>
<accession>A0A6N8FRL1</accession>
<dbReference type="NCBIfam" id="NF003037">
    <property type="entry name" value="PRK03932.1"/>
    <property type="match status" value="1"/>
</dbReference>
<evidence type="ECO:0000256" key="6">
    <source>
        <dbReference type="ARBA" id="ARBA00023146"/>
    </source>
</evidence>
<comment type="similarity">
    <text evidence="1 7">Belongs to the class-II aminoacyl-tRNA synthetase family.</text>
</comment>
<dbReference type="GO" id="GO:0005524">
    <property type="term" value="F:ATP binding"/>
    <property type="evidence" value="ECO:0007669"/>
    <property type="project" value="UniProtKB-UniRule"/>
</dbReference>
<dbReference type="Proteomes" id="UP000441797">
    <property type="component" value="Unassembled WGS sequence"/>
</dbReference>
<evidence type="ECO:0000313" key="9">
    <source>
        <dbReference type="EMBL" id="MUL35611.1"/>
    </source>
</evidence>
<dbReference type="InterPro" id="IPR006195">
    <property type="entry name" value="aa-tRNA-synth_II"/>
</dbReference>
<dbReference type="CDD" id="cd00776">
    <property type="entry name" value="AsxRS_core"/>
    <property type="match status" value="1"/>
</dbReference>
<dbReference type="InterPro" id="IPR004522">
    <property type="entry name" value="Asn-tRNA-ligase"/>
</dbReference>
<dbReference type="InterPro" id="IPR004364">
    <property type="entry name" value="Aa-tRNA-synt_II"/>
</dbReference>
<dbReference type="EC" id="6.1.1.22" evidence="7"/>
<dbReference type="Pfam" id="PF00152">
    <property type="entry name" value="tRNA-synt_2"/>
    <property type="match status" value="1"/>
</dbReference>
<dbReference type="GO" id="GO:0005737">
    <property type="term" value="C:cytoplasm"/>
    <property type="evidence" value="ECO:0007669"/>
    <property type="project" value="UniProtKB-SubCell"/>
</dbReference>
<dbReference type="RefSeq" id="WP_105221129.1">
    <property type="nucleotide sequence ID" value="NZ_CAWNSU010000082.1"/>
</dbReference>
<dbReference type="GO" id="GO:0004816">
    <property type="term" value="F:asparagine-tRNA ligase activity"/>
    <property type="evidence" value="ECO:0007669"/>
    <property type="project" value="UniProtKB-UniRule"/>
</dbReference>
<dbReference type="EMBL" id="NAPY01000004">
    <property type="protein sequence ID" value="MUL35611.1"/>
    <property type="molecule type" value="Genomic_DNA"/>
</dbReference>
<comment type="subcellular location">
    <subcellularLocation>
        <location evidence="7">Cytoplasm</location>
    </subcellularLocation>
</comment>
<protein>
    <recommendedName>
        <fullName evidence="7">Asparagine--tRNA ligase</fullName>
        <ecNumber evidence="7">6.1.1.22</ecNumber>
    </recommendedName>
    <alternativeName>
        <fullName evidence="7">Asparaginyl-tRNA synthetase</fullName>
        <shortName evidence="7">AsnRS</shortName>
    </alternativeName>
</protein>
<dbReference type="InterPro" id="IPR002312">
    <property type="entry name" value="Asp/Asn-tRNA-synth_IIb"/>
</dbReference>
<dbReference type="Gene3D" id="2.40.50.140">
    <property type="entry name" value="Nucleic acid-binding proteins"/>
    <property type="match status" value="1"/>
</dbReference>
<dbReference type="CDD" id="cd04318">
    <property type="entry name" value="EcAsnRS_like_N"/>
    <property type="match status" value="1"/>
</dbReference>
<evidence type="ECO:0000259" key="8">
    <source>
        <dbReference type="PROSITE" id="PS50862"/>
    </source>
</evidence>
<evidence type="ECO:0000256" key="5">
    <source>
        <dbReference type="ARBA" id="ARBA00022917"/>
    </source>
</evidence>
<dbReference type="GO" id="GO:0006421">
    <property type="term" value="P:asparaginyl-tRNA aminoacylation"/>
    <property type="evidence" value="ECO:0007669"/>
    <property type="project" value="UniProtKB-UniRule"/>
</dbReference>
<reference evidence="9 10" key="1">
    <citation type="journal article" date="2019" name="Front. Microbiol.">
        <title>Genomic Features for Desiccation Tolerance and Sugar Biosynthesis in the Extremophile Gloeocapsopsis sp. UTEX B3054.</title>
        <authorList>
            <person name="Urrejola C."/>
            <person name="Alcorta J."/>
            <person name="Salas L."/>
            <person name="Vasquez M."/>
            <person name="Polz M.F."/>
            <person name="Vicuna R."/>
            <person name="Diez B."/>
        </authorList>
    </citation>
    <scope>NUCLEOTIDE SEQUENCE [LARGE SCALE GENOMIC DNA]</scope>
    <source>
        <strain evidence="9 10">1H9</strain>
    </source>
</reference>
<keyword evidence="5 7" id="KW-0648">Protein biosynthesis</keyword>
<dbReference type="Pfam" id="PF01336">
    <property type="entry name" value="tRNA_anti-codon"/>
    <property type="match status" value="1"/>
</dbReference>
<comment type="catalytic activity">
    <reaction evidence="7">
        <text>tRNA(Asn) + L-asparagine + ATP = L-asparaginyl-tRNA(Asn) + AMP + diphosphate + H(+)</text>
        <dbReference type="Rhea" id="RHEA:11180"/>
        <dbReference type="Rhea" id="RHEA-COMP:9659"/>
        <dbReference type="Rhea" id="RHEA-COMP:9674"/>
        <dbReference type="ChEBI" id="CHEBI:15378"/>
        <dbReference type="ChEBI" id="CHEBI:30616"/>
        <dbReference type="ChEBI" id="CHEBI:33019"/>
        <dbReference type="ChEBI" id="CHEBI:58048"/>
        <dbReference type="ChEBI" id="CHEBI:78442"/>
        <dbReference type="ChEBI" id="CHEBI:78515"/>
        <dbReference type="ChEBI" id="CHEBI:456215"/>
        <dbReference type="EC" id="6.1.1.22"/>
    </reaction>
</comment>
<evidence type="ECO:0000256" key="7">
    <source>
        <dbReference type="HAMAP-Rule" id="MF_00534"/>
    </source>
</evidence>
<proteinExistence type="inferred from homology"/>
<dbReference type="GO" id="GO:0003676">
    <property type="term" value="F:nucleic acid binding"/>
    <property type="evidence" value="ECO:0007669"/>
    <property type="project" value="InterPro"/>
</dbReference>
<evidence type="ECO:0000256" key="2">
    <source>
        <dbReference type="ARBA" id="ARBA00022598"/>
    </source>
</evidence>